<feature type="domain" description="AAA" evidence="1">
    <location>
        <begin position="9"/>
        <end position="206"/>
    </location>
</feature>
<dbReference type="CDD" id="cd02042">
    <property type="entry name" value="ParAB_family"/>
    <property type="match status" value="1"/>
</dbReference>
<dbReference type="Proteomes" id="UP000019243">
    <property type="component" value="Unassembled WGS sequence"/>
</dbReference>
<dbReference type="EMBL" id="AODH01000078">
    <property type="protein sequence ID" value="EUJ34156.1"/>
    <property type="molecule type" value="Genomic_DNA"/>
</dbReference>
<dbReference type="PANTHER" id="PTHR13696:SF99">
    <property type="entry name" value="COBYRINIC ACID AC-DIAMIDE SYNTHASE"/>
    <property type="match status" value="1"/>
</dbReference>
<proteinExistence type="predicted"/>
<name>W7CEC0_9LIST</name>
<protein>
    <submittedName>
        <fullName evidence="2">ATPase, ParA family protein</fullName>
    </submittedName>
</protein>
<dbReference type="AlphaFoldDB" id="W7CEC0"/>
<sequence>MYQAKRPVTITISNGKGGVGKTTLTRHIPFHLALKGYKCLVIDGDPQANLTKTMIITKQLYKAADDNEIFIIEKTLMAGIRDGKIDDLVVNVMKNLDVLPSHIDFKSYPTYLSKKFGVAEITDENYYKVEKSKMEHFKNLIDTVKPNYDFVFIDTPPTDSDFTRLASYSADYVLIAFQTHSDSLDGAKVYIEEQLSELVQKFDSKLEVVGILPNEFDSSGASDKKVIADAYEIFGEANMFKNIVKYTKRIQTIVRNGLSVEGYWNEQLANKTMIPITDELLERLTILESETNE</sequence>
<dbReference type="InterPro" id="IPR025669">
    <property type="entry name" value="AAA_dom"/>
</dbReference>
<dbReference type="OrthoDB" id="9815116at2"/>
<accession>W7CEC0</accession>
<dbReference type="Pfam" id="PF13614">
    <property type="entry name" value="AAA_31"/>
    <property type="match status" value="1"/>
</dbReference>
<comment type="caution">
    <text evidence="2">The sequence shown here is derived from an EMBL/GenBank/DDBJ whole genome shotgun (WGS) entry which is preliminary data.</text>
</comment>
<evidence type="ECO:0000313" key="3">
    <source>
        <dbReference type="Proteomes" id="UP000019243"/>
    </source>
</evidence>
<dbReference type="InterPro" id="IPR027417">
    <property type="entry name" value="P-loop_NTPase"/>
</dbReference>
<dbReference type="Gene3D" id="3.40.50.300">
    <property type="entry name" value="P-loop containing nucleotide triphosphate hydrolases"/>
    <property type="match status" value="1"/>
</dbReference>
<evidence type="ECO:0000313" key="2">
    <source>
        <dbReference type="EMBL" id="EUJ34156.1"/>
    </source>
</evidence>
<evidence type="ECO:0000259" key="1">
    <source>
        <dbReference type="Pfam" id="PF13614"/>
    </source>
</evidence>
<dbReference type="SUPFAM" id="SSF52540">
    <property type="entry name" value="P-loop containing nucleoside triphosphate hydrolases"/>
    <property type="match status" value="1"/>
</dbReference>
<dbReference type="InterPro" id="IPR050678">
    <property type="entry name" value="DNA_Partitioning_ATPase"/>
</dbReference>
<gene>
    <name evidence="2" type="ORF">BCAMP_12653</name>
</gene>
<dbReference type="RefSeq" id="WP_035315804.1">
    <property type="nucleotide sequence ID" value="NZ_AODH01000078.1"/>
</dbReference>
<dbReference type="PANTHER" id="PTHR13696">
    <property type="entry name" value="P-LOOP CONTAINING NUCLEOSIDE TRIPHOSPHATE HYDROLASE"/>
    <property type="match status" value="1"/>
</dbReference>
<reference evidence="2 3" key="1">
    <citation type="submission" date="2012-12" db="EMBL/GenBank/DDBJ databases">
        <title>Novel taxa of Listeriaceae from agricultural environments in the United States.</title>
        <authorList>
            <person name="den Bakker H.C."/>
            <person name="Allred A."/>
            <person name="Warchocki S."/>
            <person name="Wright E.M."/>
            <person name="Burrell A."/>
            <person name="Nightingale K.K."/>
            <person name="Kephart D."/>
            <person name="Wiedmann M."/>
        </authorList>
    </citation>
    <scope>NUCLEOTIDE SEQUENCE [LARGE SCALE GENOMIC DNA]</scope>
    <source>
        <strain evidence="2 3">FSL F6-1037</strain>
    </source>
</reference>
<dbReference type="STRING" id="1265861.BCAMP_12653"/>
<organism evidence="2 3">
    <name type="scientific">Brochothrix campestris FSL F6-1037</name>
    <dbReference type="NCBI Taxonomy" id="1265861"/>
    <lineage>
        <taxon>Bacteria</taxon>
        <taxon>Bacillati</taxon>
        <taxon>Bacillota</taxon>
        <taxon>Bacilli</taxon>
        <taxon>Bacillales</taxon>
        <taxon>Listeriaceae</taxon>
        <taxon>Brochothrix</taxon>
    </lineage>
</organism>
<keyword evidence="3" id="KW-1185">Reference proteome</keyword>